<proteinExistence type="predicted"/>
<evidence type="ECO:0000256" key="3">
    <source>
        <dbReference type="ARBA" id="ARBA00023015"/>
    </source>
</evidence>
<dbReference type="PROSITE" id="PS51094">
    <property type="entry name" value="PTS_EIIA_TYPE_2"/>
    <property type="match status" value="1"/>
</dbReference>
<dbReference type="InterPro" id="IPR013011">
    <property type="entry name" value="PTS_EIIB_2"/>
</dbReference>
<dbReference type="KEGG" id="spoa:EQM13_00720"/>
<accession>A0A410Q876</accession>
<evidence type="ECO:0000313" key="10">
    <source>
        <dbReference type="Proteomes" id="UP000287969"/>
    </source>
</evidence>
<dbReference type="GO" id="GO:0006355">
    <property type="term" value="P:regulation of DNA-templated transcription"/>
    <property type="evidence" value="ECO:0007669"/>
    <property type="project" value="InterPro"/>
</dbReference>
<feature type="domain" description="PRD" evidence="8">
    <location>
        <begin position="296"/>
        <end position="402"/>
    </location>
</feature>
<keyword evidence="4" id="KW-0010">Activator</keyword>
<dbReference type="Gene3D" id="1.10.1790.10">
    <property type="entry name" value="PRD domain"/>
    <property type="match status" value="2"/>
</dbReference>
<dbReference type="AlphaFoldDB" id="A0A410Q876"/>
<dbReference type="PANTHER" id="PTHR30185">
    <property type="entry name" value="CRYPTIC BETA-GLUCOSIDE BGL OPERON ANTITERMINATOR"/>
    <property type="match status" value="1"/>
</dbReference>
<dbReference type="SUPFAM" id="SSF63520">
    <property type="entry name" value="PTS-regulatory domain, PRD"/>
    <property type="match status" value="2"/>
</dbReference>
<dbReference type="InterPro" id="IPR007737">
    <property type="entry name" value="Mga_HTH"/>
</dbReference>
<evidence type="ECO:0000256" key="2">
    <source>
        <dbReference type="ARBA" id="ARBA00022737"/>
    </source>
</evidence>
<dbReference type="InterPro" id="IPR050661">
    <property type="entry name" value="BglG_antiterminators"/>
</dbReference>
<dbReference type="CDD" id="cd00211">
    <property type="entry name" value="PTS_IIA_fru"/>
    <property type="match status" value="1"/>
</dbReference>
<feature type="domain" description="PTS EIIB type-2" evidence="7">
    <location>
        <begin position="406"/>
        <end position="494"/>
    </location>
</feature>
<keyword evidence="3" id="KW-0805">Transcription regulation</keyword>
<evidence type="ECO:0000259" key="7">
    <source>
        <dbReference type="PROSITE" id="PS51099"/>
    </source>
</evidence>
<organism evidence="9 10">
    <name type="scientific">Acidilutibacter cellobiosedens</name>
    <dbReference type="NCBI Taxonomy" id="2507161"/>
    <lineage>
        <taxon>Bacteria</taxon>
        <taxon>Bacillati</taxon>
        <taxon>Bacillota</taxon>
        <taxon>Tissierellia</taxon>
        <taxon>Tissierellales</taxon>
        <taxon>Acidilutibacteraceae</taxon>
        <taxon>Acidilutibacter</taxon>
    </lineage>
</organism>
<dbReference type="InterPro" id="IPR013196">
    <property type="entry name" value="HTH_11"/>
</dbReference>
<dbReference type="Gene3D" id="3.40.50.2300">
    <property type="match status" value="1"/>
</dbReference>
<evidence type="ECO:0000259" key="6">
    <source>
        <dbReference type="PROSITE" id="PS51094"/>
    </source>
</evidence>
<dbReference type="Pfam" id="PF08279">
    <property type="entry name" value="HTH_11"/>
    <property type="match status" value="1"/>
</dbReference>
<keyword evidence="5" id="KW-0804">Transcription</keyword>
<keyword evidence="10" id="KW-1185">Reference proteome</keyword>
<feature type="domain" description="PTS EIIA type-2" evidence="6">
    <location>
        <begin position="529"/>
        <end position="672"/>
    </location>
</feature>
<dbReference type="Gene3D" id="1.10.10.10">
    <property type="entry name" value="Winged helix-like DNA-binding domain superfamily/Winged helix DNA-binding domain"/>
    <property type="match status" value="1"/>
</dbReference>
<name>A0A410Q876_9FIRM</name>
<dbReference type="InterPro" id="IPR036634">
    <property type="entry name" value="PRD_sf"/>
</dbReference>
<gene>
    <name evidence="9" type="ORF">EQM13_00720</name>
</gene>
<dbReference type="GO" id="GO:0008982">
    <property type="term" value="F:protein-N(PI)-phosphohistidine-sugar phosphotransferase activity"/>
    <property type="evidence" value="ECO:0007669"/>
    <property type="project" value="InterPro"/>
</dbReference>
<protein>
    <submittedName>
        <fullName evidence="9">PRD domain-containing protein</fullName>
    </submittedName>
</protein>
<evidence type="ECO:0000256" key="4">
    <source>
        <dbReference type="ARBA" id="ARBA00023159"/>
    </source>
</evidence>
<dbReference type="InterPro" id="IPR036388">
    <property type="entry name" value="WH-like_DNA-bd_sf"/>
</dbReference>
<dbReference type="InterPro" id="IPR011608">
    <property type="entry name" value="PRD"/>
</dbReference>
<feature type="domain" description="PRD" evidence="8">
    <location>
        <begin position="191"/>
        <end position="293"/>
    </location>
</feature>
<dbReference type="Pfam" id="PF00874">
    <property type="entry name" value="PRD"/>
    <property type="match status" value="2"/>
</dbReference>
<dbReference type="GO" id="GO:0009401">
    <property type="term" value="P:phosphoenolpyruvate-dependent sugar phosphotransferase system"/>
    <property type="evidence" value="ECO:0007669"/>
    <property type="project" value="InterPro"/>
</dbReference>
<evidence type="ECO:0000313" key="9">
    <source>
        <dbReference type="EMBL" id="QAT60195.1"/>
    </source>
</evidence>
<evidence type="ECO:0000256" key="1">
    <source>
        <dbReference type="ARBA" id="ARBA00022679"/>
    </source>
</evidence>
<dbReference type="PANTHER" id="PTHR30185:SF18">
    <property type="entry name" value="TRANSCRIPTIONAL REGULATOR MTLR"/>
    <property type="match status" value="1"/>
</dbReference>
<dbReference type="Pfam" id="PF05043">
    <property type="entry name" value="Mga"/>
    <property type="match status" value="1"/>
</dbReference>
<sequence length="676" mass="78948">MMDKRKVNIVRQIINNNCKEISLCQLANDFSVSERTIRNDIAEINEFFNDQGINMISLDNSGTVYLNGNLNKVKDSLQKMNFYDYSLSKEERVLINICILILTNRYVTYQEIGEFMYVSKFTVIKDSPDVNLFLKKFNLIIFSLSNKGLKIKGEEVNIRKVILNIITENTYLVNMLLWQKDLKEFIDYKNTDIRDELEIINKIIREVENENKAYFTDTSLKRLSYYLYFMIHRILYGKTILMENKETNSPMIEKIADRLIDMIGQYFKLNIRETEIMFLQNILAKLNYIKKEVDNSEILKIQMLTRKFIESVSKSLDINLNNDYIFFKNLSNHLESLFSDSNIKYPEYFGIDETVRNNKFVLNAVKENLKILEDYAERKISYIDIAFIVVYICAAIEKKKNEVRNLSVIIVCNSGTSTSQLLKEQLIKYFDFIVIEVLPSQQFESTDLDNADLIISTILLDDYGTEYIHVPPILSITDIINIDKKLDDIKMNKIRRLNKLNVNDKKRDDKNEDMKKRYKNDTHYSSLSDLLQIDKIKTNVIAADWRDAIRKSAEILEERGDINHSYTQSMIENVEKNGPYIVISKGFALPHGSYKKGVNNLAMSLIKLDKPVKFGVKELDPIDFVCAMSPIDDKSHLKAFFTLVNLLELKEFHMEIKKARTAEELFNIIVNYENAI</sequence>
<evidence type="ECO:0000256" key="5">
    <source>
        <dbReference type="ARBA" id="ARBA00023163"/>
    </source>
</evidence>
<dbReference type="Pfam" id="PF00359">
    <property type="entry name" value="PTS_EIIA_2"/>
    <property type="match status" value="1"/>
</dbReference>
<dbReference type="Gene3D" id="3.40.930.10">
    <property type="entry name" value="Mannitol-specific EII, Chain A"/>
    <property type="match status" value="1"/>
</dbReference>
<dbReference type="InterPro" id="IPR036095">
    <property type="entry name" value="PTS_EIIB-like_sf"/>
</dbReference>
<dbReference type="InterPro" id="IPR016152">
    <property type="entry name" value="PTrfase/Anion_transptr"/>
</dbReference>
<reference evidence="10" key="1">
    <citation type="submission" date="2019-01" db="EMBL/GenBank/DDBJ databases">
        <title>Draft genomes of a novel of Sporanaerobacter strains.</title>
        <authorList>
            <person name="Ma S."/>
        </authorList>
    </citation>
    <scope>NUCLEOTIDE SEQUENCE [LARGE SCALE GENOMIC DNA]</scope>
    <source>
        <strain evidence="10">NJN-17</strain>
    </source>
</reference>
<dbReference type="SUPFAM" id="SSF52794">
    <property type="entry name" value="PTS system IIB component-like"/>
    <property type="match status" value="1"/>
</dbReference>
<dbReference type="InterPro" id="IPR002178">
    <property type="entry name" value="PTS_EIIA_type-2_dom"/>
</dbReference>
<keyword evidence="2" id="KW-0677">Repeat</keyword>
<dbReference type="OrthoDB" id="3175596at2"/>
<dbReference type="Proteomes" id="UP000287969">
    <property type="component" value="Chromosome"/>
</dbReference>
<dbReference type="PROSITE" id="PS51372">
    <property type="entry name" value="PRD_2"/>
    <property type="match status" value="2"/>
</dbReference>
<keyword evidence="1" id="KW-0808">Transferase</keyword>
<dbReference type="CDD" id="cd05568">
    <property type="entry name" value="PTS_IIB_bgl_like"/>
    <property type="match status" value="1"/>
</dbReference>
<dbReference type="SUPFAM" id="SSF55804">
    <property type="entry name" value="Phoshotransferase/anion transport protein"/>
    <property type="match status" value="1"/>
</dbReference>
<dbReference type="PROSITE" id="PS51099">
    <property type="entry name" value="PTS_EIIB_TYPE_2"/>
    <property type="match status" value="1"/>
</dbReference>
<evidence type="ECO:0000259" key="8">
    <source>
        <dbReference type="PROSITE" id="PS51372"/>
    </source>
</evidence>
<dbReference type="EMBL" id="CP035282">
    <property type="protein sequence ID" value="QAT60195.1"/>
    <property type="molecule type" value="Genomic_DNA"/>
</dbReference>